<dbReference type="AlphaFoldDB" id="A0A0M2NK10"/>
<protein>
    <submittedName>
        <fullName evidence="2">Uncharacterized protein</fullName>
    </submittedName>
</protein>
<accession>A0A0M2NK10</accession>
<evidence type="ECO:0000313" key="2">
    <source>
        <dbReference type="EMBL" id="KKI51301.1"/>
    </source>
</evidence>
<sequence length="156" mass="16644">MDKKQGQNTLNTGIGVGGTSILAIFVVLCLVTLASLSLVSAQADYGLAKKTAEAAQEYYAADAQAERQLAVLTSAVEAGGDIDAVAGNGIEIKEIKDKSAILSYTIQINQHKNLYVEIELGLDAVGKLNGEWARRCWETQLVESDDDGTETLNLLQ</sequence>
<dbReference type="EMBL" id="LAYJ01000078">
    <property type="protein sequence ID" value="KKI51301.1"/>
    <property type="molecule type" value="Genomic_DNA"/>
</dbReference>
<dbReference type="Proteomes" id="UP000034076">
    <property type="component" value="Unassembled WGS sequence"/>
</dbReference>
<feature type="transmembrane region" description="Helical" evidence="1">
    <location>
        <begin position="20"/>
        <end position="41"/>
    </location>
</feature>
<proteinExistence type="predicted"/>
<evidence type="ECO:0000313" key="3">
    <source>
        <dbReference type="Proteomes" id="UP000034076"/>
    </source>
</evidence>
<reference evidence="2 3" key="1">
    <citation type="submission" date="2015-04" db="EMBL/GenBank/DDBJ databases">
        <title>Draft genome sequence of bacteremic isolate Catabacter hongkongensis type strain HKU16T.</title>
        <authorList>
            <person name="Lau S.K."/>
            <person name="Teng J.L."/>
            <person name="Huang Y."/>
            <person name="Curreem S.O."/>
            <person name="Tsui S.K."/>
            <person name="Woo P.C."/>
        </authorList>
    </citation>
    <scope>NUCLEOTIDE SEQUENCE [LARGE SCALE GENOMIC DNA]</scope>
    <source>
        <strain evidence="2 3">HKU16</strain>
    </source>
</reference>
<name>A0A0M2NK10_9FIRM</name>
<dbReference type="STRING" id="270498.CHK_1089"/>
<keyword evidence="1" id="KW-0812">Transmembrane</keyword>
<keyword evidence="1" id="KW-0472">Membrane</keyword>
<dbReference type="RefSeq" id="WP_052740363.1">
    <property type="nucleotide sequence ID" value="NZ_CAUERS010000158.1"/>
</dbReference>
<keyword evidence="3" id="KW-1185">Reference proteome</keyword>
<organism evidence="2 3">
    <name type="scientific">Christensenella hongkongensis</name>
    <dbReference type="NCBI Taxonomy" id="270498"/>
    <lineage>
        <taxon>Bacteria</taxon>
        <taxon>Bacillati</taxon>
        <taxon>Bacillota</taxon>
        <taxon>Clostridia</taxon>
        <taxon>Christensenellales</taxon>
        <taxon>Christensenellaceae</taxon>
        <taxon>Christensenella</taxon>
    </lineage>
</organism>
<comment type="caution">
    <text evidence="2">The sequence shown here is derived from an EMBL/GenBank/DDBJ whole genome shotgun (WGS) entry which is preliminary data.</text>
</comment>
<evidence type="ECO:0000256" key="1">
    <source>
        <dbReference type="SAM" id="Phobius"/>
    </source>
</evidence>
<keyword evidence="1" id="KW-1133">Transmembrane helix</keyword>
<gene>
    <name evidence="2" type="ORF">CHK_1089</name>
</gene>